<accession>A0A4D9E9G6</accession>
<comment type="caution">
    <text evidence="2">The sequence shown here is derived from an EMBL/GenBank/DDBJ whole genome shotgun (WGS) entry which is preliminary data.</text>
</comment>
<evidence type="ECO:0000313" key="2">
    <source>
        <dbReference type="EMBL" id="TFK04648.1"/>
    </source>
</evidence>
<dbReference type="EMBL" id="QXTE01000131">
    <property type="protein sequence ID" value="TFK04648.1"/>
    <property type="molecule type" value="Genomic_DNA"/>
</dbReference>
<reference evidence="2 3" key="1">
    <citation type="submission" date="2019-04" db="EMBL/GenBank/DDBJ databases">
        <title>Draft genome of the big-headed turtle Platysternon megacephalum.</title>
        <authorList>
            <person name="Gong S."/>
        </authorList>
    </citation>
    <scope>NUCLEOTIDE SEQUENCE [LARGE SCALE GENOMIC DNA]</scope>
    <source>
        <strain evidence="2">DO16091913</strain>
        <tissue evidence="2">Muscle</tissue>
    </source>
</reference>
<evidence type="ECO:0000256" key="1">
    <source>
        <dbReference type="SAM" id="MobiDB-lite"/>
    </source>
</evidence>
<proteinExistence type="predicted"/>
<organism evidence="2 3">
    <name type="scientific">Platysternon megacephalum</name>
    <name type="common">big-headed turtle</name>
    <dbReference type="NCBI Taxonomy" id="55544"/>
    <lineage>
        <taxon>Eukaryota</taxon>
        <taxon>Metazoa</taxon>
        <taxon>Chordata</taxon>
        <taxon>Craniata</taxon>
        <taxon>Vertebrata</taxon>
        <taxon>Euteleostomi</taxon>
        <taxon>Archelosauria</taxon>
        <taxon>Testudinata</taxon>
        <taxon>Testudines</taxon>
        <taxon>Cryptodira</taxon>
        <taxon>Durocryptodira</taxon>
        <taxon>Testudinoidea</taxon>
        <taxon>Platysternidae</taxon>
        <taxon>Platysternon</taxon>
    </lineage>
</organism>
<keyword evidence="3" id="KW-1185">Reference proteome</keyword>
<protein>
    <submittedName>
        <fullName evidence="2">Anti-Muellerian hormone type-2 receptor</fullName>
    </submittedName>
</protein>
<gene>
    <name evidence="2" type="ORF">DR999_PMT12868</name>
</gene>
<dbReference type="AlphaFoldDB" id="A0A4D9E9G6"/>
<dbReference type="Proteomes" id="UP000297703">
    <property type="component" value="Unassembled WGS sequence"/>
</dbReference>
<sequence>MSMNRRPNTRYSQNGGYKTPPHDNSSRTWLEEVSPSEYLFVIYCMKQSSWCGLLHHLQSRECCQSYQGMAKASYNRKLAAHSKDICFLPKAPKLPKEGLRWQLARSPRAHQ</sequence>
<keyword evidence="2" id="KW-0675">Receptor</keyword>
<feature type="compositionally biased region" description="Polar residues" evidence="1">
    <location>
        <begin position="1"/>
        <end position="19"/>
    </location>
</feature>
<feature type="region of interest" description="Disordered" evidence="1">
    <location>
        <begin position="1"/>
        <end position="28"/>
    </location>
</feature>
<evidence type="ECO:0000313" key="3">
    <source>
        <dbReference type="Proteomes" id="UP000297703"/>
    </source>
</evidence>
<reference evidence="2 3" key="2">
    <citation type="submission" date="2019-04" db="EMBL/GenBank/DDBJ databases">
        <title>The genome sequence of big-headed turtle.</title>
        <authorList>
            <person name="Gong S."/>
        </authorList>
    </citation>
    <scope>NUCLEOTIDE SEQUENCE [LARGE SCALE GENOMIC DNA]</scope>
    <source>
        <strain evidence="2">DO16091913</strain>
        <tissue evidence="2">Muscle</tissue>
    </source>
</reference>
<name>A0A4D9E9G6_9SAUR</name>